<gene>
    <name evidence="1" type="ORF">BDD43_2934</name>
</gene>
<reference evidence="1 2" key="1">
    <citation type="submission" date="2018-10" db="EMBL/GenBank/DDBJ databases">
        <title>Genomic Encyclopedia of Archaeal and Bacterial Type Strains, Phase II (KMG-II): from individual species to whole genera.</title>
        <authorList>
            <person name="Goeker M."/>
        </authorList>
    </citation>
    <scope>NUCLEOTIDE SEQUENCE [LARGE SCALE GENOMIC DNA]</scope>
    <source>
        <strain evidence="1 2">DSM 18602</strain>
    </source>
</reference>
<dbReference type="Proteomes" id="UP000268007">
    <property type="component" value="Unassembled WGS sequence"/>
</dbReference>
<dbReference type="RefSeq" id="WP_246001579.1">
    <property type="nucleotide sequence ID" value="NZ_RBKU01000001.1"/>
</dbReference>
<protein>
    <submittedName>
        <fullName evidence="1">Uncharacterized protein UPF0175</fullName>
    </submittedName>
</protein>
<dbReference type="InterPro" id="IPR005368">
    <property type="entry name" value="UPF0175"/>
</dbReference>
<name>A0A495J428_9SPHI</name>
<dbReference type="Pfam" id="PF03683">
    <property type="entry name" value="UPF0175"/>
    <property type="match status" value="1"/>
</dbReference>
<dbReference type="AlphaFoldDB" id="A0A495J428"/>
<accession>A0A495J428</accession>
<keyword evidence="2" id="KW-1185">Reference proteome</keyword>
<evidence type="ECO:0000313" key="2">
    <source>
        <dbReference type="Proteomes" id="UP000268007"/>
    </source>
</evidence>
<dbReference type="EMBL" id="RBKU01000001">
    <property type="protein sequence ID" value="RKR82749.1"/>
    <property type="molecule type" value="Genomic_DNA"/>
</dbReference>
<sequence length="101" mass="11407">MLLPSWGNNSDEGLGDVIVVLKIYLYLYVMTTMTLQVPDVLEKEHDETVRFLAAKLYEADKLSLSQAADMCGMRKWNFAEILANYGVHYLDSSISSDLNNV</sequence>
<comment type="caution">
    <text evidence="1">The sequence shown here is derived from an EMBL/GenBank/DDBJ whole genome shotgun (WGS) entry which is preliminary data.</text>
</comment>
<evidence type="ECO:0000313" key="1">
    <source>
        <dbReference type="EMBL" id="RKR82749.1"/>
    </source>
</evidence>
<proteinExistence type="predicted"/>
<organism evidence="1 2">
    <name type="scientific">Mucilaginibacter gracilis</name>
    <dbReference type="NCBI Taxonomy" id="423350"/>
    <lineage>
        <taxon>Bacteria</taxon>
        <taxon>Pseudomonadati</taxon>
        <taxon>Bacteroidota</taxon>
        <taxon>Sphingobacteriia</taxon>
        <taxon>Sphingobacteriales</taxon>
        <taxon>Sphingobacteriaceae</taxon>
        <taxon>Mucilaginibacter</taxon>
    </lineage>
</organism>